<organism evidence="10 11">
    <name type="scientific">Capsicum baccatum</name>
    <name type="common">Peruvian pepper</name>
    <dbReference type="NCBI Taxonomy" id="33114"/>
    <lineage>
        <taxon>Eukaryota</taxon>
        <taxon>Viridiplantae</taxon>
        <taxon>Streptophyta</taxon>
        <taxon>Embryophyta</taxon>
        <taxon>Tracheophyta</taxon>
        <taxon>Spermatophyta</taxon>
        <taxon>Magnoliopsida</taxon>
        <taxon>eudicotyledons</taxon>
        <taxon>Gunneridae</taxon>
        <taxon>Pentapetalae</taxon>
        <taxon>asterids</taxon>
        <taxon>lamiids</taxon>
        <taxon>Solanales</taxon>
        <taxon>Solanaceae</taxon>
        <taxon>Solanoideae</taxon>
        <taxon>Capsiceae</taxon>
        <taxon>Capsicum</taxon>
    </lineage>
</organism>
<comment type="caution">
    <text evidence="10">The sequence shown here is derived from an EMBL/GenBank/DDBJ whole genome shotgun (WGS) entry which is preliminary data.</text>
</comment>
<keyword evidence="3" id="KW-0813">Transport</keyword>
<gene>
    <name evidence="10" type="ORF">CQW23_29393</name>
</gene>
<evidence type="ECO:0000256" key="6">
    <source>
        <dbReference type="ARBA" id="ARBA00022989"/>
    </source>
</evidence>
<keyword evidence="7 9" id="KW-0472">Membrane</keyword>
<dbReference type="GO" id="GO:0016020">
    <property type="term" value="C:membrane"/>
    <property type="evidence" value="ECO:0007669"/>
    <property type="project" value="UniProtKB-SubCell"/>
</dbReference>
<dbReference type="GO" id="GO:0006865">
    <property type="term" value="P:amino acid transport"/>
    <property type="evidence" value="ECO:0007669"/>
    <property type="project" value="UniProtKB-KW"/>
</dbReference>
<dbReference type="InterPro" id="IPR040359">
    <property type="entry name" value="GDU"/>
</dbReference>
<dbReference type="OrthoDB" id="1930784at2759"/>
<sequence>MRSISTFTASSPSTSPSTIIQKSPWHSPAPYLFAGVAAMLVLITFALVILACSYWKRSGYPTRQSTDTESAGAAGEEYAEDVLKSEKIFEERVVVIMAGDLNPSFLATPSCSRGSSFGVADKIEKKLEESEKVDDEKMQEQVSSVH</sequence>
<accession>A0A2G2VJA1</accession>
<dbReference type="Proteomes" id="UP000224567">
    <property type="component" value="Unassembled WGS sequence"/>
</dbReference>
<evidence type="ECO:0000256" key="9">
    <source>
        <dbReference type="SAM" id="Phobius"/>
    </source>
</evidence>
<evidence type="ECO:0000256" key="5">
    <source>
        <dbReference type="ARBA" id="ARBA00022970"/>
    </source>
</evidence>
<reference evidence="11" key="2">
    <citation type="journal article" date="2017" name="J. Anim. Genet.">
        <title>Multiple reference genome sequences of hot pepper reveal the massive evolution of plant disease resistance genes by retroduplication.</title>
        <authorList>
            <person name="Kim S."/>
            <person name="Park J."/>
            <person name="Yeom S.-I."/>
            <person name="Kim Y.-M."/>
            <person name="Seo E."/>
            <person name="Kim K.-T."/>
            <person name="Kim M.-S."/>
            <person name="Lee J.M."/>
            <person name="Cheong K."/>
            <person name="Shin H.-S."/>
            <person name="Kim S.-B."/>
            <person name="Han K."/>
            <person name="Lee J."/>
            <person name="Park M."/>
            <person name="Lee H.-A."/>
            <person name="Lee H.-Y."/>
            <person name="Lee Y."/>
            <person name="Oh S."/>
            <person name="Lee J.H."/>
            <person name="Choi E."/>
            <person name="Choi E."/>
            <person name="Lee S.E."/>
            <person name="Jeon J."/>
            <person name="Kim H."/>
            <person name="Choi G."/>
            <person name="Song H."/>
            <person name="Lee J."/>
            <person name="Lee S.-C."/>
            <person name="Kwon J.-K."/>
            <person name="Lee H.-Y."/>
            <person name="Koo N."/>
            <person name="Hong Y."/>
            <person name="Kim R.W."/>
            <person name="Kang W.-H."/>
            <person name="Huh J.H."/>
            <person name="Kang B.-C."/>
            <person name="Yang T.-J."/>
            <person name="Lee Y.-H."/>
            <person name="Bennetzen J.L."/>
            <person name="Choi D."/>
        </authorList>
    </citation>
    <scope>NUCLEOTIDE SEQUENCE [LARGE SCALE GENOMIC DNA]</scope>
    <source>
        <strain evidence="11">cv. PBC81</strain>
    </source>
</reference>
<dbReference type="EMBL" id="MLFT02000012">
    <property type="protein sequence ID" value="PHT33056.1"/>
    <property type="molecule type" value="Genomic_DNA"/>
</dbReference>
<evidence type="ECO:0000256" key="1">
    <source>
        <dbReference type="ARBA" id="ARBA00004167"/>
    </source>
</evidence>
<feature type="transmembrane region" description="Helical" evidence="9">
    <location>
        <begin position="31"/>
        <end position="55"/>
    </location>
</feature>
<name>A0A2G2VJA1_CAPBA</name>
<comment type="similarity">
    <text evidence="2">Belongs to the GLUTAMINE DUMPER 1 (TC 9.B.60) family.</text>
</comment>
<evidence type="ECO:0000256" key="4">
    <source>
        <dbReference type="ARBA" id="ARBA00022692"/>
    </source>
</evidence>
<keyword evidence="6 9" id="KW-1133">Transmembrane helix</keyword>
<protein>
    <submittedName>
        <fullName evidence="10">Protein GLUTAMINE DUMPER 4</fullName>
    </submittedName>
</protein>
<keyword evidence="11" id="KW-1185">Reference proteome</keyword>
<proteinExistence type="inferred from homology"/>
<reference evidence="10 11" key="1">
    <citation type="journal article" date="2017" name="Genome Biol.">
        <title>New reference genome sequences of hot pepper reveal the massive evolution of plant disease-resistance genes by retroduplication.</title>
        <authorList>
            <person name="Kim S."/>
            <person name="Park J."/>
            <person name="Yeom S.I."/>
            <person name="Kim Y.M."/>
            <person name="Seo E."/>
            <person name="Kim K.T."/>
            <person name="Kim M.S."/>
            <person name="Lee J.M."/>
            <person name="Cheong K."/>
            <person name="Shin H.S."/>
            <person name="Kim S.B."/>
            <person name="Han K."/>
            <person name="Lee J."/>
            <person name="Park M."/>
            <person name="Lee H.A."/>
            <person name="Lee H.Y."/>
            <person name="Lee Y."/>
            <person name="Oh S."/>
            <person name="Lee J.H."/>
            <person name="Choi E."/>
            <person name="Choi E."/>
            <person name="Lee S.E."/>
            <person name="Jeon J."/>
            <person name="Kim H."/>
            <person name="Choi G."/>
            <person name="Song H."/>
            <person name="Lee J."/>
            <person name="Lee S.C."/>
            <person name="Kwon J.K."/>
            <person name="Lee H.Y."/>
            <person name="Koo N."/>
            <person name="Hong Y."/>
            <person name="Kim R.W."/>
            <person name="Kang W.H."/>
            <person name="Huh J.H."/>
            <person name="Kang B.C."/>
            <person name="Yang T.J."/>
            <person name="Lee Y.H."/>
            <person name="Bennetzen J.L."/>
            <person name="Choi D."/>
        </authorList>
    </citation>
    <scope>NUCLEOTIDE SEQUENCE [LARGE SCALE GENOMIC DNA]</scope>
    <source>
        <strain evidence="11">cv. PBC81</strain>
    </source>
</reference>
<comment type="subcellular location">
    <subcellularLocation>
        <location evidence="1">Membrane</location>
        <topology evidence="1">Single-pass membrane protein</topology>
    </subcellularLocation>
</comment>
<dbReference type="STRING" id="33114.A0A2G2VJA1"/>
<evidence type="ECO:0000313" key="10">
    <source>
        <dbReference type="EMBL" id="PHT33056.1"/>
    </source>
</evidence>
<dbReference type="AlphaFoldDB" id="A0A2G2VJA1"/>
<dbReference type="PANTHER" id="PTHR33228:SF68">
    <property type="entry name" value="PROTEIN GLUTAMINE DUMPER 2-LIKE"/>
    <property type="match status" value="1"/>
</dbReference>
<evidence type="ECO:0000313" key="11">
    <source>
        <dbReference type="Proteomes" id="UP000224567"/>
    </source>
</evidence>
<evidence type="ECO:0000256" key="8">
    <source>
        <dbReference type="SAM" id="MobiDB-lite"/>
    </source>
</evidence>
<keyword evidence="5" id="KW-0029">Amino-acid transport</keyword>
<keyword evidence="4 9" id="KW-0812">Transmembrane</keyword>
<evidence type="ECO:0000256" key="7">
    <source>
        <dbReference type="ARBA" id="ARBA00023136"/>
    </source>
</evidence>
<dbReference type="PANTHER" id="PTHR33228">
    <property type="entry name" value="PROTEIN GLUTAMINE DUMPER 4-RELATED"/>
    <property type="match status" value="1"/>
</dbReference>
<dbReference type="GO" id="GO:0080143">
    <property type="term" value="P:regulation of amino acid export"/>
    <property type="evidence" value="ECO:0007669"/>
    <property type="project" value="InterPro"/>
</dbReference>
<evidence type="ECO:0000256" key="3">
    <source>
        <dbReference type="ARBA" id="ARBA00022448"/>
    </source>
</evidence>
<evidence type="ECO:0000256" key="2">
    <source>
        <dbReference type="ARBA" id="ARBA00009977"/>
    </source>
</evidence>
<feature type="region of interest" description="Disordered" evidence="8">
    <location>
        <begin position="1"/>
        <end position="21"/>
    </location>
</feature>